<name>A0A1I2TFW5_9SPHI</name>
<gene>
    <name evidence="1" type="ORF">SAMN04489864_101344</name>
</gene>
<dbReference type="OrthoDB" id="1111178at2"/>
<evidence type="ECO:0008006" key="3">
    <source>
        <dbReference type="Google" id="ProtNLM"/>
    </source>
</evidence>
<evidence type="ECO:0000313" key="1">
    <source>
        <dbReference type="EMBL" id="SFG62939.1"/>
    </source>
</evidence>
<keyword evidence="2" id="KW-1185">Reference proteome</keyword>
<dbReference type="AlphaFoldDB" id="A0A1I2TFW5"/>
<dbReference type="RefSeq" id="WP_090991821.1">
    <property type="nucleotide sequence ID" value="NZ_FOPP01000001.1"/>
</dbReference>
<dbReference type="PROSITE" id="PS51257">
    <property type="entry name" value="PROKAR_LIPOPROTEIN"/>
    <property type="match status" value="1"/>
</dbReference>
<dbReference type="STRING" id="414048.SAMN04489864_101344"/>
<protein>
    <recommendedName>
        <fullName evidence="3">Right handed beta helix region</fullName>
    </recommendedName>
</protein>
<evidence type="ECO:0000313" key="2">
    <source>
        <dbReference type="Proteomes" id="UP000199666"/>
    </source>
</evidence>
<reference evidence="1 2" key="1">
    <citation type="submission" date="2016-10" db="EMBL/GenBank/DDBJ databases">
        <authorList>
            <person name="de Groot N.N."/>
        </authorList>
    </citation>
    <scope>NUCLEOTIDE SEQUENCE [LARGE SCALE GENOMIC DNA]</scope>
    <source>
        <strain evidence="1 2">DSM 18684</strain>
    </source>
</reference>
<sequence>MRIKLLLFLCTAIIFASCSKEEDITEEMNARLSFSFDSVLFDTVFTTVGSTSRRLKIYNPNEKAIVVSRIKLSGENISAYSLNINGQAASEVNLIKINGKDSINVFVKVNINSSDENLPFLVKDSILFDYNGQRKSIPLIAYGQNANFITNGTIKTNTTWDSKLPYVIYKSLTIEEDASLHIEPGSKILFHSNATMNIKGTLKVMGTKTDSVLFASDRLETFYAEDPGQWNGIHFYPKSKNSHINYAVIKNGIVGITADSLSVNDQPKLLLTNTIVKNMEVVGFLGYQTSLTGFNNLFYNCGQYLLYGVGGGKYNLKQNTFAGFNLHYARKTASVYLSDFISNTQQDHLTLDLQNNIIWGVLPNEFIVDKKSPATTLTKVIKNNLLRCTELSYFSAGNFLYTELFFVHPLLGNFNLNNNSPVLNKGIDLSDDPYFNRYLKRDMNDEKRLFPSDLGCYEKN</sequence>
<dbReference type="Proteomes" id="UP000199666">
    <property type="component" value="Unassembled WGS sequence"/>
</dbReference>
<dbReference type="EMBL" id="FOPP01000001">
    <property type="protein sequence ID" value="SFG62939.1"/>
    <property type="molecule type" value="Genomic_DNA"/>
</dbReference>
<accession>A0A1I2TFW5</accession>
<organism evidence="1 2">
    <name type="scientific">Pedobacter insulae</name>
    <dbReference type="NCBI Taxonomy" id="414048"/>
    <lineage>
        <taxon>Bacteria</taxon>
        <taxon>Pseudomonadati</taxon>
        <taxon>Bacteroidota</taxon>
        <taxon>Sphingobacteriia</taxon>
        <taxon>Sphingobacteriales</taxon>
        <taxon>Sphingobacteriaceae</taxon>
        <taxon>Pedobacter</taxon>
    </lineage>
</organism>
<proteinExistence type="predicted"/>